<reference evidence="20 21" key="1">
    <citation type="submission" date="2018-03" db="EMBL/GenBank/DDBJ databases">
        <title>Comparative analysis of microorganisms from saline springs in Andes Mountain Range, Colombia.</title>
        <authorList>
            <person name="Rubin E."/>
        </authorList>
    </citation>
    <scope>NUCLEOTIDE SEQUENCE [LARGE SCALE GENOMIC DNA]</scope>
    <source>
        <strain evidence="20 21">USBA 854</strain>
    </source>
</reference>
<dbReference type="Gene3D" id="3.90.600.10">
    <property type="entry name" value="Phosphoribosylglycinamide synthetase, C-terminal domain"/>
    <property type="match status" value="1"/>
</dbReference>
<dbReference type="Pfam" id="PF02843">
    <property type="entry name" value="GARS_C"/>
    <property type="match status" value="1"/>
</dbReference>
<dbReference type="Gene3D" id="3.30.470.20">
    <property type="entry name" value="ATP-grasp fold, B domain"/>
    <property type="match status" value="1"/>
</dbReference>
<dbReference type="InterPro" id="IPR020561">
    <property type="entry name" value="PRibGlycinamid_synth_ATP-grasp"/>
</dbReference>
<dbReference type="GO" id="GO:0004637">
    <property type="term" value="F:phosphoribosylamine-glycine ligase activity"/>
    <property type="evidence" value="ECO:0007669"/>
    <property type="project" value="UniProtKB-UniRule"/>
</dbReference>
<feature type="domain" description="ATP-grasp" evidence="19">
    <location>
        <begin position="109"/>
        <end position="316"/>
    </location>
</feature>
<evidence type="ECO:0000256" key="2">
    <source>
        <dbReference type="ARBA" id="ARBA00001946"/>
    </source>
</evidence>
<evidence type="ECO:0000256" key="14">
    <source>
        <dbReference type="ARBA" id="ARBA00042242"/>
    </source>
</evidence>
<dbReference type="PROSITE" id="PS00184">
    <property type="entry name" value="GARS"/>
    <property type="match status" value="1"/>
</dbReference>
<dbReference type="HAMAP" id="MF_00138">
    <property type="entry name" value="GARS"/>
    <property type="match status" value="1"/>
</dbReference>
<keyword evidence="11" id="KW-0460">Magnesium</keyword>
<dbReference type="GO" id="GO:0005524">
    <property type="term" value="F:ATP binding"/>
    <property type="evidence" value="ECO:0007669"/>
    <property type="project" value="UniProtKB-UniRule"/>
</dbReference>
<evidence type="ECO:0000256" key="5">
    <source>
        <dbReference type="ARBA" id="ARBA00020605"/>
    </source>
</evidence>
<dbReference type="GO" id="GO:0046872">
    <property type="term" value="F:metal ion binding"/>
    <property type="evidence" value="ECO:0007669"/>
    <property type="project" value="UniProtKB-KW"/>
</dbReference>
<dbReference type="SUPFAM" id="SSF56059">
    <property type="entry name" value="Glutathione synthetase ATP-binding domain-like"/>
    <property type="match status" value="1"/>
</dbReference>
<dbReference type="InterPro" id="IPR013815">
    <property type="entry name" value="ATP_grasp_subdomain_1"/>
</dbReference>
<evidence type="ECO:0000256" key="16">
    <source>
        <dbReference type="ARBA" id="ARBA00079592"/>
    </source>
</evidence>
<dbReference type="AlphaFoldDB" id="A0A2T0VMX0"/>
<comment type="cofactor">
    <cofactor evidence="2">
        <name>Mg(2+)</name>
        <dbReference type="ChEBI" id="CHEBI:18420"/>
    </cofactor>
</comment>
<dbReference type="SMART" id="SM01210">
    <property type="entry name" value="GARS_C"/>
    <property type="match status" value="1"/>
</dbReference>
<dbReference type="Proteomes" id="UP000239896">
    <property type="component" value="Unassembled WGS sequence"/>
</dbReference>
<evidence type="ECO:0000256" key="7">
    <source>
        <dbReference type="ARBA" id="ARBA00022723"/>
    </source>
</evidence>
<evidence type="ECO:0000256" key="1">
    <source>
        <dbReference type="ARBA" id="ARBA00001936"/>
    </source>
</evidence>
<dbReference type="FunFam" id="3.90.600.10:FF:000001">
    <property type="entry name" value="Trifunctional purine biosynthetic protein adenosine-3"/>
    <property type="match status" value="1"/>
</dbReference>
<dbReference type="FunFam" id="3.30.470.20:FF:000031">
    <property type="entry name" value="Phosphoribosylamine--glycine ligase"/>
    <property type="match status" value="1"/>
</dbReference>
<dbReference type="GO" id="GO:0009113">
    <property type="term" value="P:purine nucleobase biosynthetic process"/>
    <property type="evidence" value="ECO:0007669"/>
    <property type="project" value="InterPro"/>
</dbReference>
<evidence type="ECO:0000256" key="13">
    <source>
        <dbReference type="ARBA" id="ARBA00038345"/>
    </source>
</evidence>
<evidence type="ECO:0000256" key="9">
    <source>
        <dbReference type="ARBA" id="ARBA00022755"/>
    </source>
</evidence>
<protein>
    <recommendedName>
        <fullName evidence="5 17">Phosphoribosylamine--glycine ligase</fullName>
        <ecNumber evidence="4 17">6.3.4.13</ecNumber>
    </recommendedName>
    <alternativeName>
        <fullName evidence="16 17">GARS</fullName>
    </alternativeName>
    <alternativeName>
        <fullName evidence="14 17">Glycinamide ribonucleotide synthetase</fullName>
    </alternativeName>
    <alternativeName>
        <fullName evidence="15 17">Phosphoribosylglycinamide synthetase</fullName>
    </alternativeName>
</protein>
<dbReference type="NCBIfam" id="TIGR00877">
    <property type="entry name" value="purD"/>
    <property type="match status" value="1"/>
</dbReference>
<keyword evidence="10 18" id="KW-0067">ATP-binding</keyword>
<name>A0A2T0VMX0_9GAMM</name>
<dbReference type="Pfam" id="PF02844">
    <property type="entry name" value="GARS_N"/>
    <property type="match status" value="1"/>
</dbReference>
<dbReference type="SMART" id="SM01209">
    <property type="entry name" value="GARS_A"/>
    <property type="match status" value="1"/>
</dbReference>
<dbReference type="GO" id="GO:0006189">
    <property type="term" value="P:'de novo' IMP biosynthetic process"/>
    <property type="evidence" value="ECO:0007669"/>
    <property type="project" value="UniProtKB-UniRule"/>
</dbReference>
<evidence type="ECO:0000256" key="18">
    <source>
        <dbReference type="PROSITE-ProRule" id="PRU00409"/>
    </source>
</evidence>
<dbReference type="InterPro" id="IPR016185">
    <property type="entry name" value="PreATP-grasp_dom_sf"/>
</dbReference>
<dbReference type="PANTHER" id="PTHR43472">
    <property type="entry name" value="PHOSPHORIBOSYLAMINE--GLYCINE LIGASE"/>
    <property type="match status" value="1"/>
</dbReference>
<dbReference type="FunFam" id="3.40.50.20:FF:000006">
    <property type="entry name" value="Phosphoribosylamine--glycine ligase, chloroplastic"/>
    <property type="match status" value="1"/>
</dbReference>
<keyword evidence="8 18" id="KW-0547">Nucleotide-binding</keyword>
<dbReference type="InterPro" id="IPR000115">
    <property type="entry name" value="PRibGlycinamide_synth"/>
</dbReference>
<comment type="caution">
    <text evidence="20">The sequence shown here is derived from an EMBL/GenBank/DDBJ whole genome shotgun (WGS) entry which is preliminary data.</text>
</comment>
<evidence type="ECO:0000256" key="15">
    <source>
        <dbReference type="ARBA" id="ARBA00042864"/>
    </source>
</evidence>
<dbReference type="PROSITE" id="PS50975">
    <property type="entry name" value="ATP_GRASP"/>
    <property type="match status" value="1"/>
</dbReference>
<evidence type="ECO:0000256" key="11">
    <source>
        <dbReference type="ARBA" id="ARBA00022842"/>
    </source>
</evidence>
<comment type="pathway">
    <text evidence="3 17">Purine metabolism; IMP biosynthesis via de novo pathway; N(1)-(5-phospho-D-ribosyl)glycinamide from 5-phospho-alpha-D-ribose 1-diphosphate: step 2/2.</text>
</comment>
<dbReference type="FunFam" id="3.30.1490.20:FF:000006">
    <property type="entry name" value="phosphoribosylamine--glycine ligase, chloroplastic-like"/>
    <property type="match status" value="1"/>
</dbReference>
<organism evidence="20 21">
    <name type="scientific">Halomonas ventosae</name>
    <dbReference type="NCBI Taxonomy" id="229007"/>
    <lineage>
        <taxon>Bacteria</taxon>
        <taxon>Pseudomonadati</taxon>
        <taxon>Pseudomonadota</taxon>
        <taxon>Gammaproteobacteria</taxon>
        <taxon>Oceanospirillales</taxon>
        <taxon>Halomonadaceae</taxon>
        <taxon>Halomonas</taxon>
    </lineage>
</organism>
<evidence type="ECO:0000256" key="17">
    <source>
        <dbReference type="HAMAP-Rule" id="MF_00138"/>
    </source>
</evidence>
<evidence type="ECO:0000259" key="19">
    <source>
        <dbReference type="PROSITE" id="PS50975"/>
    </source>
</evidence>
<accession>A0A2T0VMX0</accession>
<dbReference type="SUPFAM" id="SSF51246">
    <property type="entry name" value="Rudiment single hybrid motif"/>
    <property type="match status" value="1"/>
</dbReference>
<comment type="catalytic activity">
    <reaction evidence="17">
        <text>5-phospho-beta-D-ribosylamine + glycine + ATP = N(1)-(5-phospho-beta-D-ribosyl)glycinamide + ADP + phosphate + H(+)</text>
        <dbReference type="Rhea" id="RHEA:17453"/>
        <dbReference type="ChEBI" id="CHEBI:15378"/>
        <dbReference type="ChEBI" id="CHEBI:30616"/>
        <dbReference type="ChEBI" id="CHEBI:43474"/>
        <dbReference type="ChEBI" id="CHEBI:57305"/>
        <dbReference type="ChEBI" id="CHEBI:58681"/>
        <dbReference type="ChEBI" id="CHEBI:143788"/>
        <dbReference type="ChEBI" id="CHEBI:456216"/>
        <dbReference type="EC" id="6.3.4.13"/>
    </reaction>
</comment>
<keyword evidence="12" id="KW-0464">Manganese</keyword>
<evidence type="ECO:0000256" key="8">
    <source>
        <dbReference type="ARBA" id="ARBA00022741"/>
    </source>
</evidence>
<gene>
    <name evidence="17" type="primary">purD</name>
    <name evidence="20" type="ORF">BCL64_10632</name>
</gene>
<dbReference type="InterPro" id="IPR020562">
    <property type="entry name" value="PRibGlycinamide_synth_N"/>
</dbReference>
<dbReference type="UniPathway" id="UPA00074">
    <property type="reaction ID" value="UER00125"/>
</dbReference>
<dbReference type="InterPro" id="IPR037123">
    <property type="entry name" value="PRibGlycinamide_synth_C_sf"/>
</dbReference>
<keyword evidence="9 17" id="KW-0658">Purine biosynthesis</keyword>
<dbReference type="EC" id="6.3.4.13" evidence="4 17"/>
<keyword evidence="6 17" id="KW-0436">Ligase</keyword>
<dbReference type="InterPro" id="IPR011761">
    <property type="entry name" value="ATP-grasp"/>
</dbReference>
<evidence type="ECO:0000313" key="21">
    <source>
        <dbReference type="Proteomes" id="UP000239896"/>
    </source>
</evidence>
<sequence>MKVLIIGGGGREHALAWKVAQSPRVETVFVAPGNAGTAREPGLENVDIGVSDLAGLVAFARGQAVALTIVGPEAPLVEGVVDRFREAGLAIFGPTAGAARLEGSKAFSKDFLARHAIPTADYRSFTAVEPALAYLEEKGAPIVIKADGLAAGKGVIVAMTHDEAKAAIRDMLEANAFGDAGARVVIEAFLEGEEASFIVMVDGETILPMATSQDHKRVGDGDTGPNTGGMGAYSPAPVVTDEVFERIMARVIRPTVRGMAEEGHPYTGFLYAGLMIDADGNPRVIEYNCRFGDPETQPIMLRLRSDLAELCLAGARGELAGRACDWDPRAAVGVVLAAGGYPGSYRKGDAIQGLETAEATGCKVFHAGTAEDAQGRVVTAGGRVLCVTALGDGVGAARDLAYRGVAEIAWPDVLFRRDIAHRAIARERNDA</sequence>
<evidence type="ECO:0000256" key="6">
    <source>
        <dbReference type="ARBA" id="ARBA00022598"/>
    </source>
</evidence>
<keyword evidence="7" id="KW-0479">Metal-binding</keyword>
<keyword evidence="21" id="KW-1185">Reference proteome</keyword>
<evidence type="ECO:0000256" key="10">
    <source>
        <dbReference type="ARBA" id="ARBA00022840"/>
    </source>
</evidence>
<dbReference type="InterPro" id="IPR020560">
    <property type="entry name" value="PRibGlycinamide_synth_C-dom"/>
</dbReference>
<dbReference type="SUPFAM" id="SSF52440">
    <property type="entry name" value="PreATP-grasp domain"/>
    <property type="match status" value="1"/>
</dbReference>
<dbReference type="InterPro" id="IPR020559">
    <property type="entry name" value="PRibGlycinamide_synth_CS"/>
</dbReference>
<evidence type="ECO:0000256" key="12">
    <source>
        <dbReference type="ARBA" id="ARBA00023211"/>
    </source>
</evidence>
<proteinExistence type="inferred from homology"/>
<dbReference type="Gene3D" id="3.40.50.20">
    <property type="match status" value="1"/>
</dbReference>
<evidence type="ECO:0000256" key="4">
    <source>
        <dbReference type="ARBA" id="ARBA00013255"/>
    </source>
</evidence>
<comment type="cofactor">
    <cofactor evidence="1">
        <name>Mn(2+)</name>
        <dbReference type="ChEBI" id="CHEBI:29035"/>
    </cofactor>
</comment>
<dbReference type="PANTHER" id="PTHR43472:SF1">
    <property type="entry name" value="PHOSPHORIBOSYLAMINE--GLYCINE LIGASE, CHLOROPLASTIC"/>
    <property type="match status" value="1"/>
</dbReference>
<evidence type="ECO:0000313" key="20">
    <source>
        <dbReference type="EMBL" id="PRY71661.1"/>
    </source>
</evidence>
<evidence type="ECO:0000256" key="3">
    <source>
        <dbReference type="ARBA" id="ARBA00005174"/>
    </source>
</evidence>
<comment type="similarity">
    <text evidence="13 17">Belongs to the GARS family.</text>
</comment>
<dbReference type="RefSeq" id="WP_106230560.1">
    <property type="nucleotide sequence ID" value="NZ_PVTM01000006.1"/>
</dbReference>
<dbReference type="EMBL" id="PVTM01000006">
    <property type="protein sequence ID" value="PRY71661.1"/>
    <property type="molecule type" value="Genomic_DNA"/>
</dbReference>
<dbReference type="Gene3D" id="3.30.1490.20">
    <property type="entry name" value="ATP-grasp fold, A domain"/>
    <property type="match status" value="1"/>
</dbReference>
<dbReference type="Pfam" id="PF01071">
    <property type="entry name" value="GARS_A"/>
    <property type="match status" value="1"/>
</dbReference>
<dbReference type="InterPro" id="IPR011054">
    <property type="entry name" value="Rudment_hybrid_motif"/>
</dbReference>